<dbReference type="AlphaFoldDB" id="A0A6A6LKS8"/>
<proteinExistence type="predicted"/>
<accession>A0A6A6LKS8</accession>
<name>A0A6A6LKS8_HEVBR</name>
<evidence type="ECO:0000313" key="3">
    <source>
        <dbReference type="Proteomes" id="UP000467840"/>
    </source>
</evidence>
<keyword evidence="1" id="KW-0732">Signal</keyword>
<evidence type="ECO:0000256" key="1">
    <source>
        <dbReference type="SAM" id="SignalP"/>
    </source>
</evidence>
<dbReference type="EMBL" id="JAAGAX010000010">
    <property type="protein sequence ID" value="KAF2302031.1"/>
    <property type="molecule type" value="Genomic_DNA"/>
</dbReference>
<gene>
    <name evidence="2" type="ORF">GH714_031542</name>
</gene>
<reference evidence="2 3" key="1">
    <citation type="journal article" date="2020" name="Mol. Plant">
        <title>The Chromosome-Based Rubber Tree Genome Provides New Insights into Spurge Genome Evolution and Rubber Biosynthesis.</title>
        <authorList>
            <person name="Liu J."/>
            <person name="Shi C."/>
            <person name="Shi C.C."/>
            <person name="Li W."/>
            <person name="Zhang Q.J."/>
            <person name="Zhang Y."/>
            <person name="Li K."/>
            <person name="Lu H.F."/>
            <person name="Shi C."/>
            <person name="Zhu S.T."/>
            <person name="Xiao Z.Y."/>
            <person name="Nan H."/>
            <person name="Yue Y."/>
            <person name="Zhu X.G."/>
            <person name="Wu Y."/>
            <person name="Hong X.N."/>
            <person name="Fan G.Y."/>
            <person name="Tong Y."/>
            <person name="Zhang D."/>
            <person name="Mao C.L."/>
            <person name="Liu Y.L."/>
            <person name="Hao S.J."/>
            <person name="Liu W.Q."/>
            <person name="Lv M.Q."/>
            <person name="Zhang H.B."/>
            <person name="Liu Y."/>
            <person name="Hu-Tang G.R."/>
            <person name="Wang J.P."/>
            <person name="Wang J.H."/>
            <person name="Sun Y.H."/>
            <person name="Ni S.B."/>
            <person name="Chen W.B."/>
            <person name="Zhang X.C."/>
            <person name="Jiao Y.N."/>
            <person name="Eichler E.E."/>
            <person name="Li G.H."/>
            <person name="Liu X."/>
            <person name="Gao L.Z."/>
        </authorList>
    </citation>
    <scope>NUCLEOTIDE SEQUENCE [LARGE SCALE GENOMIC DNA]</scope>
    <source>
        <strain evidence="3">cv. GT1</strain>
        <tissue evidence="2">Leaf</tissue>
    </source>
</reference>
<sequence>MDHFSCCSSILILILVVLLVTSRGKRFSWVSDFFLRNFHLHWPKFLTGCDYTIRPGILANAGSPRPEAADSSSQRTLPVLFKLQPVGPAASGPELAATLTTLNPILSDWRLWFGPSRMQRTGSRPARYPG</sequence>
<organism evidence="2 3">
    <name type="scientific">Hevea brasiliensis</name>
    <name type="common">Para rubber tree</name>
    <name type="synonym">Siphonia brasiliensis</name>
    <dbReference type="NCBI Taxonomy" id="3981"/>
    <lineage>
        <taxon>Eukaryota</taxon>
        <taxon>Viridiplantae</taxon>
        <taxon>Streptophyta</taxon>
        <taxon>Embryophyta</taxon>
        <taxon>Tracheophyta</taxon>
        <taxon>Spermatophyta</taxon>
        <taxon>Magnoliopsida</taxon>
        <taxon>eudicotyledons</taxon>
        <taxon>Gunneridae</taxon>
        <taxon>Pentapetalae</taxon>
        <taxon>rosids</taxon>
        <taxon>fabids</taxon>
        <taxon>Malpighiales</taxon>
        <taxon>Euphorbiaceae</taxon>
        <taxon>Crotonoideae</taxon>
        <taxon>Micrandreae</taxon>
        <taxon>Hevea</taxon>
    </lineage>
</organism>
<dbReference type="Proteomes" id="UP000467840">
    <property type="component" value="Chromosome 4"/>
</dbReference>
<feature type="signal peptide" evidence="1">
    <location>
        <begin position="1"/>
        <end position="24"/>
    </location>
</feature>
<evidence type="ECO:0000313" key="2">
    <source>
        <dbReference type="EMBL" id="KAF2302031.1"/>
    </source>
</evidence>
<comment type="caution">
    <text evidence="2">The sequence shown here is derived from an EMBL/GenBank/DDBJ whole genome shotgun (WGS) entry which is preliminary data.</text>
</comment>
<keyword evidence="3" id="KW-1185">Reference proteome</keyword>
<protein>
    <submittedName>
        <fullName evidence="2">Uncharacterized protein</fullName>
    </submittedName>
</protein>
<feature type="chain" id="PRO_5025527582" evidence="1">
    <location>
        <begin position="25"/>
        <end position="130"/>
    </location>
</feature>